<evidence type="ECO:0000259" key="8">
    <source>
        <dbReference type="Pfam" id="PF05970"/>
    </source>
</evidence>
<comment type="caution">
    <text evidence="10">The sequence shown here is derived from an EMBL/GenBank/DDBJ whole genome shotgun (WGS) entry which is preliminary data.</text>
</comment>
<dbReference type="Pfam" id="PF02099">
    <property type="entry name" value="Josephin"/>
    <property type="match status" value="1"/>
</dbReference>
<dbReference type="Pfam" id="PF05970">
    <property type="entry name" value="PIF1"/>
    <property type="match status" value="1"/>
</dbReference>
<proteinExistence type="inferred from homology"/>
<dbReference type="InterPro" id="IPR006155">
    <property type="entry name" value="Josephin"/>
</dbReference>
<dbReference type="PANTHER" id="PTHR10492:SF57">
    <property type="entry name" value="ATP-DEPENDENT DNA HELICASE"/>
    <property type="match status" value="1"/>
</dbReference>
<evidence type="ECO:0000259" key="9">
    <source>
        <dbReference type="Pfam" id="PF21530"/>
    </source>
</evidence>
<keyword evidence="2" id="KW-0645">Protease</keyword>
<dbReference type="PANTHER" id="PTHR10492">
    <property type="match status" value="1"/>
</dbReference>
<sequence length="1715" mass="189340">MAFSPAAKKRKGDNAASVVGSPGAASAQSGAQALSQRAAVGMSPKAPAKKPNSAPIEVFVWLYTKCGSDVFPGFPQTDLFGLRLRHEAFPAVDSDILASFKMFLGEKNAENDDYPADLKELKDYERIIISLTQTPKDVEGRRVQTNMPLKEWSVMFWTDEPFHCMRLIADFSRWRAQHRRPADKSPWPDLSTLKMVVNPFVNVSMDGFNTDNITMPMTVNEPSTTLQCSIFESSPPGSSKMVEVRVQVIDQKTVFFAWEGRTFPYRERFDLKRIGREDNVRILPQARTDVSIADNAAFIRDVFKQGVLRDLSVHLVLEESSVPADGPVKELLDEFRGAAAADFEERSLNKWARQQEHLLRSRRLTEGRAQALQRWIPWGAGQKDSVWNQSYDSLRNWLRAHANRYPTRANNASKTEKSLRTFADNCRRLYNRSPASDAGIAVRRCELLRALPGWDTFAEQTSWDSNFQRLQEWLRTHCGAFPDSMGTSSTSPEELRLAGWIQRQRAAYHSVPRRAAGLHDDQQAACAHDHVRRRFSYKRPPIPRTTVDHGPAGGASSPAAPSKCAWASGCAAPPVASFAGLRYCLTHDRILRAERPAVASIADYRDSFFVPHQGSALASVCDQCGSHNFEEERVQRANARTSMLGHFSICCQNGKITPAQIRTLPCPPPELLDILRGTSRTHQAARAALKMYNHAFAFVSYGASCFADQAPGRGPPVVICHGTVYHNSGYLFPRDGDAPTFAQVYLYDHNEAVKARTDNPYHSGINADIVEHLQRMLDRVNPYVHQFRHMRDIVRNHNPTNVQLCISQTEGQDMRRYNKPQTYEPAVVFRSSDGVLHGTRAAAVAAGSETTLTAWFRLNAEPPDGFTPPARSLHYAEVPQFFSWNRSSFSDLATVVHSDGNRQTFYQRRWNDDTSTWENSDVPDYRRACEEQGFANSSDEYARCMEEAARLRSAPALRRLFAMLLLHCELASPVTLWQRFANDLCEDFQRHLSETDSENAALLHVQEALSQAGKTLTDFGLPTPTDHDVAGLQPRDVRRETAYDAEEEWTSARSHRSMMNDAQAIVFDQVADAVIGARPLAVFIDGPGGTGKTFVYKAILHHVRGMGEIALPCAWSGIAAVLLPGGRTCHSRFGLPVPLPLDDVASNIGFQTSRAEILRRARVILWGEAPMAPRGALQCVDALLRDVTQTDAPFGGKVVILGGDFRQVLPVIPRVAREDLVQHSLLNHPLWRAGVVEVHALTENMRARGDADWQRFLLDIGDGRAPTFPDIHPEAVRLPDNIVAPSHWGPEDLARAIYADIAASAARCVGGDVAAEDLQYFCDRAILTPKNATADSVNVAILREAFPDTTVTYYSVDDVDAASPAERDLWPTDFLNSLTPSGLPPHELALAPGALVMLLRNLDADAGLVNGVRAIVVRAQPRVLDVLLVSDTEMPLAGAASSSDDAPAFLDEGSEAPPSPAARPRRFARDHGPDDIDEFGPAPPDDASANVVLAPLRLRGEVVDAPAPPETLFQTCAATENDNPSADSADPMPSTQLRCEAASSSKQRERFTGFFERQRGAHCGMHALNNALGFALLDEGTMEASAHAFIEHAALDGLPQRLRDHMSPSGDYSEAVLAFVLQRCGNSFSLNLNAPVLPQDAMNIFAPNVVGVVVNQNNAHWIAVKAVSGRIWKLDSAPGDGRSVAEPVLCELSDFQKLLRRHPTACPLLDIRPRT</sequence>
<feature type="region of interest" description="Disordered" evidence="6">
    <location>
        <begin position="1"/>
        <end position="25"/>
    </location>
</feature>
<comment type="catalytic activity">
    <reaction evidence="1">
        <text>Thiol-dependent hydrolysis of ester, thioester, amide, peptide and isopeptide bonds formed by the C-terminal Gly of ubiquitin (a 76-residue protein attached to proteins as an intracellular targeting signal).</text>
        <dbReference type="EC" id="3.4.19.12"/>
    </reaction>
</comment>
<keyword evidence="11" id="KW-1185">Reference proteome</keyword>
<feature type="compositionally biased region" description="Low complexity" evidence="6">
    <location>
        <begin position="15"/>
        <end position="25"/>
    </location>
</feature>
<keyword evidence="5" id="KW-0547">Nucleotide-binding</keyword>
<name>A0ABN9W955_9DINO</name>
<comment type="cofactor">
    <cofactor evidence="5">
        <name>Mg(2+)</name>
        <dbReference type="ChEBI" id="CHEBI:18420"/>
    </cofactor>
</comment>
<dbReference type="InterPro" id="IPR049163">
    <property type="entry name" value="Pif1-like_2B_dom"/>
</dbReference>
<feature type="domain" description="DNA helicase Pif1-like DEAD-box helicase" evidence="8">
    <location>
        <begin position="1058"/>
        <end position="1265"/>
    </location>
</feature>
<reference evidence="10" key="1">
    <citation type="submission" date="2023-10" db="EMBL/GenBank/DDBJ databases">
        <authorList>
            <person name="Chen Y."/>
            <person name="Shah S."/>
            <person name="Dougan E. K."/>
            <person name="Thang M."/>
            <person name="Chan C."/>
        </authorList>
    </citation>
    <scope>NUCLEOTIDE SEQUENCE [LARGE SCALE GENOMIC DNA]</scope>
</reference>
<dbReference type="EMBL" id="CAUYUJ010018331">
    <property type="protein sequence ID" value="CAK0882738.1"/>
    <property type="molecule type" value="Genomic_DNA"/>
</dbReference>
<dbReference type="InterPro" id="IPR010285">
    <property type="entry name" value="DNA_helicase_pif1-like_DEAD"/>
</dbReference>
<dbReference type="Proteomes" id="UP001189429">
    <property type="component" value="Unassembled WGS sequence"/>
</dbReference>
<organism evidence="10 11">
    <name type="scientific">Prorocentrum cordatum</name>
    <dbReference type="NCBI Taxonomy" id="2364126"/>
    <lineage>
        <taxon>Eukaryota</taxon>
        <taxon>Sar</taxon>
        <taxon>Alveolata</taxon>
        <taxon>Dinophyceae</taxon>
        <taxon>Prorocentrales</taxon>
        <taxon>Prorocentraceae</taxon>
        <taxon>Prorocentrum</taxon>
    </lineage>
</organism>
<evidence type="ECO:0000313" key="11">
    <source>
        <dbReference type="Proteomes" id="UP001189429"/>
    </source>
</evidence>
<evidence type="ECO:0000313" key="10">
    <source>
        <dbReference type="EMBL" id="CAK0882738.1"/>
    </source>
</evidence>
<evidence type="ECO:0000256" key="2">
    <source>
        <dbReference type="ARBA" id="ARBA00022670"/>
    </source>
</evidence>
<comment type="similarity">
    <text evidence="5">Belongs to the helicase family.</text>
</comment>
<evidence type="ECO:0000256" key="1">
    <source>
        <dbReference type="ARBA" id="ARBA00000707"/>
    </source>
</evidence>
<keyword evidence="5" id="KW-0234">DNA repair</keyword>
<dbReference type="Pfam" id="PF21530">
    <property type="entry name" value="Pif1_2B_dom"/>
    <property type="match status" value="1"/>
</dbReference>
<dbReference type="InterPro" id="IPR027417">
    <property type="entry name" value="P-loop_NTPase"/>
</dbReference>
<keyword evidence="5" id="KW-0233">DNA recombination</keyword>
<dbReference type="SUPFAM" id="SSF52540">
    <property type="entry name" value="P-loop containing nucleoside triphosphate hydrolases"/>
    <property type="match status" value="2"/>
</dbReference>
<dbReference type="Gene3D" id="3.40.50.300">
    <property type="entry name" value="P-loop containing nucleotide triphosphate hydrolases"/>
    <property type="match status" value="1"/>
</dbReference>
<keyword evidence="5" id="KW-0347">Helicase</keyword>
<feature type="domain" description="Josephin" evidence="7">
    <location>
        <begin position="1558"/>
        <end position="1677"/>
    </location>
</feature>
<accession>A0ABN9W955</accession>
<keyword evidence="4 5" id="KW-0378">Hydrolase</keyword>
<protein>
    <recommendedName>
        <fullName evidence="5">ATP-dependent DNA helicase</fullName>
        <ecNumber evidence="5">5.6.2.3</ecNumber>
    </recommendedName>
</protein>
<keyword evidence="3" id="KW-0833">Ubl conjugation pathway</keyword>
<feature type="region of interest" description="Disordered" evidence="6">
    <location>
        <begin position="1438"/>
        <end position="1488"/>
    </location>
</feature>
<dbReference type="EC" id="5.6.2.3" evidence="5"/>
<keyword evidence="5" id="KW-0227">DNA damage</keyword>
<feature type="domain" description="DNA helicase Pif1-like 2B" evidence="9">
    <location>
        <begin position="1373"/>
        <end position="1417"/>
    </location>
</feature>
<evidence type="ECO:0000259" key="7">
    <source>
        <dbReference type="Pfam" id="PF02099"/>
    </source>
</evidence>
<comment type="catalytic activity">
    <reaction evidence="5">
        <text>ATP + H2O = ADP + phosphate + H(+)</text>
        <dbReference type="Rhea" id="RHEA:13065"/>
        <dbReference type="ChEBI" id="CHEBI:15377"/>
        <dbReference type="ChEBI" id="CHEBI:15378"/>
        <dbReference type="ChEBI" id="CHEBI:30616"/>
        <dbReference type="ChEBI" id="CHEBI:43474"/>
        <dbReference type="ChEBI" id="CHEBI:456216"/>
        <dbReference type="EC" id="5.6.2.3"/>
    </reaction>
</comment>
<evidence type="ECO:0000256" key="3">
    <source>
        <dbReference type="ARBA" id="ARBA00022786"/>
    </source>
</evidence>
<evidence type="ECO:0000256" key="4">
    <source>
        <dbReference type="ARBA" id="ARBA00022801"/>
    </source>
</evidence>
<gene>
    <name evidence="10" type="ORF">PCOR1329_LOCUS65162</name>
</gene>
<evidence type="ECO:0000256" key="5">
    <source>
        <dbReference type="RuleBase" id="RU363044"/>
    </source>
</evidence>
<evidence type="ECO:0000256" key="6">
    <source>
        <dbReference type="SAM" id="MobiDB-lite"/>
    </source>
</evidence>
<keyword evidence="5" id="KW-0067">ATP-binding</keyword>